<evidence type="ECO:0000313" key="6">
    <source>
        <dbReference type="EMBL" id="QIS11559.1"/>
    </source>
</evidence>
<evidence type="ECO:0000256" key="2">
    <source>
        <dbReference type="ARBA" id="ARBA00022692"/>
    </source>
</evidence>
<dbReference type="KEGG" id="nah:F5544_18425"/>
<sequence length="228" mass="25406">MSRAYVVYTIALVGAVAICGAIVFLSAWTLNYWQAWALMAAMLGSYSAAILASFARRDEAPSWRRRSGESQRETLTSQRLIVILARLGFCALLVVPGFDHRFGWSSVPPSISLAADLLVAAGLLITYRVRQEILRRATSVTTEAPQDRRMISTGPFAVVRSPMHAGVLLYAAAIPVALGSWWGLVVFAGMVPLSLMRMSYEEKVLRQIFTDYSDYTQKVEYRLLPHIW</sequence>
<dbReference type="Proteomes" id="UP000503540">
    <property type="component" value="Chromosome"/>
</dbReference>
<organism evidence="6 7">
    <name type="scientific">Nocardia arthritidis</name>
    <dbReference type="NCBI Taxonomy" id="228602"/>
    <lineage>
        <taxon>Bacteria</taxon>
        <taxon>Bacillati</taxon>
        <taxon>Actinomycetota</taxon>
        <taxon>Actinomycetes</taxon>
        <taxon>Mycobacteriales</taxon>
        <taxon>Nocardiaceae</taxon>
        <taxon>Nocardia</taxon>
    </lineage>
</organism>
<accession>A0A6G9YEA0</accession>
<feature type="transmembrane region" description="Helical" evidence="5">
    <location>
        <begin position="76"/>
        <end position="98"/>
    </location>
</feature>
<dbReference type="Gene3D" id="1.20.120.1630">
    <property type="match status" value="1"/>
</dbReference>
<evidence type="ECO:0000256" key="4">
    <source>
        <dbReference type="ARBA" id="ARBA00023136"/>
    </source>
</evidence>
<evidence type="ECO:0000313" key="7">
    <source>
        <dbReference type="Proteomes" id="UP000503540"/>
    </source>
</evidence>
<evidence type="ECO:0000256" key="1">
    <source>
        <dbReference type="ARBA" id="ARBA00004127"/>
    </source>
</evidence>
<dbReference type="EMBL" id="CP046172">
    <property type="protein sequence ID" value="QIS11559.1"/>
    <property type="molecule type" value="Genomic_DNA"/>
</dbReference>
<dbReference type="AlphaFoldDB" id="A0A6G9YEA0"/>
<feature type="transmembrane region" description="Helical" evidence="5">
    <location>
        <begin position="110"/>
        <end position="129"/>
    </location>
</feature>
<protein>
    <submittedName>
        <fullName evidence="6">Isoprenylcysteine carboxylmethyltransferase family protein</fullName>
    </submittedName>
</protein>
<gene>
    <name evidence="6" type="ORF">F5544_18425</name>
</gene>
<dbReference type="GO" id="GO:0032259">
    <property type="term" value="P:methylation"/>
    <property type="evidence" value="ECO:0007669"/>
    <property type="project" value="UniProtKB-KW"/>
</dbReference>
<feature type="transmembrane region" description="Helical" evidence="5">
    <location>
        <begin position="35"/>
        <end position="55"/>
    </location>
</feature>
<dbReference type="InterPro" id="IPR052527">
    <property type="entry name" value="Metal_cation-efflux_comp"/>
</dbReference>
<evidence type="ECO:0000256" key="3">
    <source>
        <dbReference type="ARBA" id="ARBA00022989"/>
    </source>
</evidence>
<dbReference type="RefSeq" id="WP_167474351.1">
    <property type="nucleotide sequence ID" value="NZ_CP046172.1"/>
</dbReference>
<comment type="subcellular location">
    <subcellularLocation>
        <location evidence="1">Endomembrane system</location>
        <topology evidence="1">Multi-pass membrane protein</topology>
    </subcellularLocation>
</comment>
<keyword evidence="4 5" id="KW-0472">Membrane</keyword>
<keyword evidence="6" id="KW-0489">Methyltransferase</keyword>
<feature type="transmembrane region" description="Helical" evidence="5">
    <location>
        <begin position="7"/>
        <end position="29"/>
    </location>
</feature>
<evidence type="ECO:0000256" key="5">
    <source>
        <dbReference type="SAM" id="Phobius"/>
    </source>
</evidence>
<keyword evidence="3 5" id="KW-1133">Transmembrane helix</keyword>
<dbReference type="Pfam" id="PF04191">
    <property type="entry name" value="PEMT"/>
    <property type="match status" value="1"/>
</dbReference>
<keyword evidence="6" id="KW-0808">Transferase</keyword>
<name>A0A6G9YEA0_9NOCA</name>
<dbReference type="PANTHER" id="PTHR43847:SF1">
    <property type="entry name" value="BLL3993 PROTEIN"/>
    <property type="match status" value="1"/>
</dbReference>
<keyword evidence="2 5" id="KW-0812">Transmembrane</keyword>
<keyword evidence="7" id="KW-1185">Reference proteome</keyword>
<proteinExistence type="predicted"/>
<dbReference type="GO" id="GO:0008168">
    <property type="term" value="F:methyltransferase activity"/>
    <property type="evidence" value="ECO:0007669"/>
    <property type="project" value="UniProtKB-KW"/>
</dbReference>
<reference evidence="6 7" key="1">
    <citation type="journal article" date="2019" name="ACS Chem. Biol.">
        <title>Identification and Mobilization of a Cryptic Antibiotic Biosynthesis Gene Locus from a Human-Pathogenic Nocardia Isolate.</title>
        <authorList>
            <person name="Herisse M."/>
            <person name="Ishida K."/>
            <person name="Porter J.L."/>
            <person name="Howden B."/>
            <person name="Hertweck C."/>
            <person name="Stinear T.P."/>
            <person name="Pidot S.J."/>
        </authorList>
    </citation>
    <scope>NUCLEOTIDE SEQUENCE [LARGE SCALE GENOMIC DNA]</scope>
    <source>
        <strain evidence="6 7">AUSMDU00012717</strain>
    </source>
</reference>
<dbReference type="InterPro" id="IPR007318">
    <property type="entry name" value="Phopholipid_MeTrfase"/>
</dbReference>
<dbReference type="PANTHER" id="PTHR43847">
    <property type="entry name" value="BLL3993 PROTEIN"/>
    <property type="match status" value="1"/>
</dbReference>
<dbReference type="GO" id="GO:0012505">
    <property type="term" value="C:endomembrane system"/>
    <property type="evidence" value="ECO:0007669"/>
    <property type="project" value="UniProtKB-SubCell"/>
</dbReference>